<reference evidence="13" key="3">
    <citation type="submission" date="2025-04" db="UniProtKB">
        <authorList>
            <consortium name="RefSeq"/>
        </authorList>
    </citation>
    <scope>IDENTIFICATION</scope>
    <source>
        <strain evidence="13">CBS 304.34</strain>
    </source>
</reference>
<dbReference type="Proteomes" id="UP000504636">
    <property type="component" value="Unplaced"/>
</dbReference>
<evidence type="ECO:0000256" key="6">
    <source>
        <dbReference type="ARBA" id="ARBA00023004"/>
    </source>
</evidence>
<dbReference type="PANTHER" id="PTHR46206">
    <property type="entry name" value="CYTOCHROME P450"/>
    <property type="match status" value="1"/>
</dbReference>
<name>A0A6A6YHS6_9PEZI</name>
<evidence type="ECO:0000256" key="4">
    <source>
        <dbReference type="ARBA" id="ARBA00022723"/>
    </source>
</evidence>
<keyword evidence="12" id="KW-1185">Reference proteome</keyword>
<dbReference type="OrthoDB" id="1844152at2759"/>
<keyword evidence="4 8" id="KW-0479">Metal-binding</keyword>
<organism evidence="11">
    <name type="scientific">Mytilinidion resinicola</name>
    <dbReference type="NCBI Taxonomy" id="574789"/>
    <lineage>
        <taxon>Eukaryota</taxon>
        <taxon>Fungi</taxon>
        <taxon>Dikarya</taxon>
        <taxon>Ascomycota</taxon>
        <taxon>Pezizomycotina</taxon>
        <taxon>Dothideomycetes</taxon>
        <taxon>Pleosporomycetidae</taxon>
        <taxon>Mytilinidiales</taxon>
        <taxon>Mytilinidiaceae</taxon>
        <taxon>Mytilinidion</taxon>
    </lineage>
</organism>
<keyword evidence="10" id="KW-0472">Membrane</keyword>
<dbReference type="PRINTS" id="PR00465">
    <property type="entry name" value="EP450IV"/>
</dbReference>
<feature type="binding site" description="axial binding residue" evidence="8">
    <location>
        <position position="461"/>
    </location>
    <ligand>
        <name>heme</name>
        <dbReference type="ChEBI" id="CHEBI:30413"/>
    </ligand>
    <ligandPart>
        <name>Fe</name>
        <dbReference type="ChEBI" id="CHEBI:18248"/>
    </ligandPart>
</feature>
<keyword evidence="6 8" id="KW-0408">Iron</keyword>
<accession>A0A6A6YHS6</accession>
<dbReference type="InterPro" id="IPR002403">
    <property type="entry name" value="Cyt_P450_E_grp-IV"/>
</dbReference>
<dbReference type="InterPro" id="IPR017972">
    <property type="entry name" value="Cyt_P450_CS"/>
</dbReference>
<evidence type="ECO:0000256" key="10">
    <source>
        <dbReference type="SAM" id="Phobius"/>
    </source>
</evidence>
<reference evidence="11 13" key="1">
    <citation type="journal article" date="2020" name="Stud. Mycol.">
        <title>101 Dothideomycetes genomes: a test case for predicting lifestyles and emergence of pathogens.</title>
        <authorList>
            <person name="Haridas S."/>
            <person name="Albert R."/>
            <person name="Binder M."/>
            <person name="Bloem J."/>
            <person name="Labutti K."/>
            <person name="Salamov A."/>
            <person name="Andreopoulos B."/>
            <person name="Baker S."/>
            <person name="Barry K."/>
            <person name="Bills G."/>
            <person name="Bluhm B."/>
            <person name="Cannon C."/>
            <person name="Castanera R."/>
            <person name="Culley D."/>
            <person name="Daum C."/>
            <person name="Ezra D."/>
            <person name="Gonzalez J."/>
            <person name="Henrissat B."/>
            <person name="Kuo A."/>
            <person name="Liang C."/>
            <person name="Lipzen A."/>
            <person name="Lutzoni F."/>
            <person name="Magnuson J."/>
            <person name="Mondo S."/>
            <person name="Nolan M."/>
            <person name="Ohm R."/>
            <person name="Pangilinan J."/>
            <person name="Park H.-J."/>
            <person name="Ramirez L."/>
            <person name="Alfaro M."/>
            <person name="Sun H."/>
            <person name="Tritt A."/>
            <person name="Yoshinaga Y."/>
            <person name="Zwiers L.-H."/>
            <person name="Turgeon B."/>
            <person name="Goodwin S."/>
            <person name="Spatafora J."/>
            <person name="Crous P."/>
            <person name="Grigoriev I."/>
        </authorList>
    </citation>
    <scope>NUCLEOTIDE SEQUENCE</scope>
    <source>
        <strain evidence="11 13">CBS 304.34</strain>
    </source>
</reference>
<dbReference type="GO" id="GO:0004497">
    <property type="term" value="F:monooxygenase activity"/>
    <property type="evidence" value="ECO:0007669"/>
    <property type="project" value="UniProtKB-KW"/>
</dbReference>
<dbReference type="GO" id="GO:0016705">
    <property type="term" value="F:oxidoreductase activity, acting on paired donors, with incorporation or reduction of molecular oxygen"/>
    <property type="evidence" value="ECO:0007669"/>
    <property type="project" value="InterPro"/>
</dbReference>
<dbReference type="PROSITE" id="PS00086">
    <property type="entry name" value="CYTOCHROME_P450"/>
    <property type="match status" value="1"/>
</dbReference>
<dbReference type="GeneID" id="54464555"/>
<dbReference type="AlphaFoldDB" id="A0A6A6YHS6"/>
<evidence type="ECO:0000256" key="2">
    <source>
        <dbReference type="ARBA" id="ARBA00010617"/>
    </source>
</evidence>
<evidence type="ECO:0000256" key="1">
    <source>
        <dbReference type="ARBA" id="ARBA00001971"/>
    </source>
</evidence>
<dbReference type="Pfam" id="PF00067">
    <property type="entry name" value="p450"/>
    <property type="match status" value="1"/>
</dbReference>
<comment type="cofactor">
    <cofactor evidence="1 8">
        <name>heme</name>
        <dbReference type="ChEBI" id="CHEBI:30413"/>
    </cofactor>
</comment>
<sequence>MASSSNSLSLGPLSLLGGVGVLAVTTVVLLGSFYFFFGNSNDKPISGIPLIGKQDGEKDYTEAKKRWMSSAKEIVNNAVRTRKHPFQVFGMNGPLIIIPPHMTSEVRTDERMTFKSWLKRDFFTNYPGFEGFRPAVDNNVFIDSVRMGLTQSLATVVHVLAEEAEKCYEESFPPADDWTPVKFNAIALRFIARLSARTFMPPELAKNEDWLRISVEYTLHFGKGGYVMRAIPPILRPIVHWFLPQTKQLREDVETARRIIEPTILARRKERAADIKAGRKPKKYSDAFAWMDAITEKTGDMCDAVHGQLNYSLGAVHTTSITFTNCMYNIVGSPGSVELLRQELIEVLGSAKSWDKTTLNQLKMMDSYMKESNRMHPASFMTVNRIANETITLSDGTVIPKGSALTVPNTRLYDEEYYENPQVFNGRRFYDMRQRAGEESKHQFVTTGDDYLPFGHGKHACPGRFFASNEIKILLAYALLQYDFKFPEDQGQPLIRAHGLENVTNPEAIMLYKSRTPEVSLDLDHIHKGR</sequence>
<dbReference type="RefSeq" id="XP_033575103.1">
    <property type="nucleotide sequence ID" value="XM_033723662.1"/>
</dbReference>
<comment type="similarity">
    <text evidence="2 9">Belongs to the cytochrome P450 family.</text>
</comment>
<reference evidence="13" key="2">
    <citation type="submission" date="2020-04" db="EMBL/GenBank/DDBJ databases">
        <authorList>
            <consortium name="NCBI Genome Project"/>
        </authorList>
    </citation>
    <scope>NUCLEOTIDE SEQUENCE</scope>
    <source>
        <strain evidence="13">CBS 304.34</strain>
    </source>
</reference>
<gene>
    <name evidence="11 13" type="ORF">BDZ99DRAFT_499524</name>
</gene>
<keyword evidence="10" id="KW-0812">Transmembrane</keyword>
<dbReference type="GO" id="GO:0020037">
    <property type="term" value="F:heme binding"/>
    <property type="evidence" value="ECO:0007669"/>
    <property type="project" value="InterPro"/>
</dbReference>
<keyword evidence="7 9" id="KW-0503">Monooxygenase</keyword>
<protein>
    <submittedName>
        <fullName evidence="11 13">Cytochrome P450</fullName>
    </submittedName>
</protein>
<dbReference type="EMBL" id="MU003703">
    <property type="protein sequence ID" value="KAF2808139.1"/>
    <property type="molecule type" value="Genomic_DNA"/>
</dbReference>
<evidence type="ECO:0000256" key="5">
    <source>
        <dbReference type="ARBA" id="ARBA00023002"/>
    </source>
</evidence>
<keyword evidence="10" id="KW-1133">Transmembrane helix</keyword>
<proteinExistence type="inferred from homology"/>
<evidence type="ECO:0000256" key="3">
    <source>
        <dbReference type="ARBA" id="ARBA00022617"/>
    </source>
</evidence>
<evidence type="ECO:0000256" key="9">
    <source>
        <dbReference type="RuleBase" id="RU000461"/>
    </source>
</evidence>
<dbReference type="PANTHER" id="PTHR46206:SF2">
    <property type="entry name" value="CYTOCHROME P450 MONOOXYGENASE AUSG-RELATED"/>
    <property type="match status" value="1"/>
</dbReference>
<evidence type="ECO:0000256" key="8">
    <source>
        <dbReference type="PIRSR" id="PIRSR602403-1"/>
    </source>
</evidence>
<evidence type="ECO:0000313" key="12">
    <source>
        <dbReference type="Proteomes" id="UP000504636"/>
    </source>
</evidence>
<evidence type="ECO:0000313" key="11">
    <source>
        <dbReference type="EMBL" id="KAF2808139.1"/>
    </source>
</evidence>
<keyword evidence="5 9" id="KW-0560">Oxidoreductase</keyword>
<evidence type="ECO:0000313" key="13">
    <source>
        <dbReference type="RefSeq" id="XP_033575103.1"/>
    </source>
</evidence>
<feature type="transmembrane region" description="Helical" evidence="10">
    <location>
        <begin position="12"/>
        <end position="37"/>
    </location>
</feature>
<keyword evidence="3 8" id="KW-0349">Heme</keyword>
<dbReference type="CDD" id="cd11041">
    <property type="entry name" value="CYP503A1-like"/>
    <property type="match status" value="1"/>
</dbReference>
<dbReference type="GO" id="GO:0005506">
    <property type="term" value="F:iron ion binding"/>
    <property type="evidence" value="ECO:0007669"/>
    <property type="project" value="InterPro"/>
</dbReference>
<dbReference type="SUPFAM" id="SSF48264">
    <property type="entry name" value="Cytochrome P450"/>
    <property type="match status" value="1"/>
</dbReference>
<evidence type="ECO:0000256" key="7">
    <source>
        <dbReference type="ARBA" id="ARBA00023033"/>
    </source>
</evidence>
<dbReference type="InterPro" id="IPR001128">
    <property type="entry name" value="Cyt_P450"/>
</dbReference>
<dbReference type="InterPro" id="IPR036396">
    <property type="entry name" value="Cyt_P450_sf"/>
</dbReference>
<dbReference type="Gene3D" id="1.10.630.10">
    <property type="entry name" value="Cytochrome P450"/>
    <property type="match status" value="1"/>
</dbReference>